<dbReference type="InterPro" id="IPR050754">
    <property type="entry name" value="FKBP4/5/8-like"/>
</dbReference>
<dbReference type="SUPFAM" id="SSF48452">
    <property type="entry name" value="TPR-like"/>
    <property type="match status" value="1"/>
</dbReference>
<evidence type="ECO:0000313" key="5">
    <source>
        <dbReference type="Proteomes" id="UP000015101"/>
    </source>
</evidence>
<gene>
    <name evidence="4" type="primary">20205811</name>
    <name evidence="3" type="ORF">HELRODRAFT_176363</name>
</gene>
<dbReference type="GeneID" id="20205811"/>
<dbReference type="CTD" id="20205811"/>
<organism evidence="4 5">
    <name type="scientific">Helobdella robusta</name>
    <name type="common">Californian leech</name>
    <dbReference type="NCBI Taxonomy" id="6412"/>
    <lineage>
        <taxon>Eukaryota</taxon>
        <taxon>Metazoa</taxon>
        <taxon>Spiralia</taxon>
        <taxon>Lophotrochozoa</taxon>
        <taxon>Annelida</taxon>
        <taxon>Clitellata</taxon>
        <taxon>Hirudinea</taxon>
        <taxon>Rhynchobdellida</taxon>
        <taxon>Glossiphoniidae</taxon>
        <taxon>Helobdella</taxon>
    </lineage>
</organism>
<feature type="region of interest" description="Disordered" evidence="2">
    <location>
        <begin position="1"/>
        <end position="65"/>
    </location>
</feature>
<dbReference type="STRING" id="6412.T1FAG2"/>
<evidence type="ECO:0000313" key="4">
    <source>
        <dbReference type="EnsemblMetazoa" id="HelroP176363"/>
    </source>
</evidence>
<dbReference type="EnsemblMetazoa" id="HelroT176363">
    <property type="protein sequence ID" value="HelroP176363"/>
    <property type="gene ID" value="HelroG176363"/>
</dbReference>
<evidence type="ECO:0000256" key="2">
    <source>
        <dbReference type="SAM" id="MobiDB-lite"/>
    </source>
</evidence>
<dbReference type="Proteomes" id="UP000015101">
    <property type="component" value="Unassembled WGS sequence"/>
</dbReference>
<reference evidence="4" key="3">
    <citation type="submission" date="2015-06" db="UniProtKB">
        <authorList>
            <consortium name="EnsemblMetazoa"/>
        </authorList>
    </citation>
    <scope>IDENTIFICATION</scope>
</reference>
<name>T1FAG2_HELRO</name>
<dbReference type="InParanoid" id="T1FAG2"/>
<dbReference type="InterPro" id="IPR011990">
    <property type="entry name" value="TPR-like_helical_dom_sf"/>
</dbReference>
<dbReference type="OrthoDB" id="433738at2759"/>
<dbReference type="AlphaFoldDB" id="T1FAG2"/>
<reference evidence="3 5" key="2">
    <citation type="journal article" date="2013" name="Nature">
        <title>Insights into bilaterian evolution from three spiralian genomes.</title>
        <authorList>
            <person name="Simakov O."/>
            <person name="Marletaz F."/>
            <person name="Cho S.J."/>
            <person name="Edsinger-Gonzales E."/>
            <person name="Havlak P."/>
            <person name="Hellsten U."/>
            <person name="Kuo D.H."/>
            <person name="Larsson T."/>
            <person name="Lv J."/>
            <person name="Arendt D."/>
            <person name="Savage R."/>
            <person name="Osoegawa K."/>
            <person name="de Jong P."/>
            <person name="Grimwood J."/>
            <person name="Chapman J.A."/>
            <person name="Shapiro H."/>
            <person name="Aerts A."/>
            <person name="Otillar R.P."/>
            <person name="Terry A.Y."/>
            <person name="Boore J.L."/>
            <person name="Grigoriev I.V."/>
            <person name="Lindberg D.R."/>
            <person name="Seaver E.C."/>
            <person name="Weisblat D.A."/>
            <person name="Putnam N.H."/>
            <person name="Rokhsar D.S."/>
        </authorList>
    </citation>
    <scope>NUCLEOTIDE SEQUENCE</scope>
</reference>
<feature type="compositionally biased region" description="Basic residues" evidence="2">
    <location>
        <begin position="1"/>
        <end position="10"/>
    </location>
</feature>
<keyword evidence="5" id="KW-1185">Reference proteome</keyword>
<dbReference type="HOGENOM" id="CLU_1054785_0_0_1"/>
<proteinExistence type="predicted"/>
<dbReference type="PANTHER" id="PTHR46512:SF9">
    <property type="entry name" value="PEPTIDYLPROLYL ISOMERASE"/>
    <property type="match status" value="1"/>
</dbReference>
<dbReference type="KEGG" id="hro:HELRODRAFT_176363"/>
<dbReference type="EMBL" id="KB097026">
    <property type="protein sequence ID" value="ESO00056.1"/>
    <property type="molecule type" value="Genomic_DNA"/>
</dbReference>
<evidence type="ECO:0000313" key="3">
    <source>
        <dbReference type="EMBL" id="ESO00056.1"/>
    </source>
</evidence>
<accession>T1FAG2</accession>
<dbReference type="Gene3D" id="1.25.40.10">
    <property type="entry name" value="Tetratricopeptide repeat domain"/>
    <property type="match status" value="1"/>
</dbReference>
<sequence length="264" mass="30227">MPRISSHHAKQTAPTSSMETLIENDESKPEPEEEESGKATTEAEPDLSSSDIADNNQNLKPYKKPPRKFDWLLEKQPWANWREKAKIGSDLKDDGDCFFRHGDITNALKKYHKAFLYLRGAEVDKSQIYEYNAPIIMHPNGGSTIVKNPELENLRATVSECANNIASCLLIKENPDYDRILIRIDQALKFNSENWKALYNKGFILYQQKNFEGAMWLLKKASRKPESNAEPNVKKYLNLSLEELKGKELSLDKALETLFLPLLK</sequence>
<dbReference type="EMBL" id="AMQM01005650">
    <property type="status" value="NOT_ANNOTATED_CDS"/>
    <property type="molecule type" value="Genomic_DNA"/>
</dbReference>
<dbReference type="RefSeq" id="XP_009021830.1">
    <property type="nucleotide sequence ID" value="XM_009023582.1"/>
</dbReference>
<feature type="compositionally biased region" description="Polar residues" evidence="2">
    <location>
        <begin position="47"/>
        <end position="59"/>
    </location>
</feature>
<reference evidence="5" key="1">
    <citation type="submission" date="2012-12" db="EMBL/GenBank/DDBJ databases">
        <authorList>
            <person name="Hellsten U."/>
            <person name="Grimwood J."/>
            <person name="Chapman J.A."/>
            <person name="Shapiro H."/>
            <person name="Aerts A."/>
            <person name="Otillar R.P."/>
            <person name="Terry A.Y."/>
            <person name="Boore J.L."/>
            <person name="Simakov O."/>
            <person name="Marletaz F."/>
            <person name="Cho S.-J."/>
            <person name="Edsinger-Gonzales E."/>
            <person name="Havlak P."/>
            <person name="Kuo D.-H."/>
            <person name="Larsson T."/>
            <person name="Lv J."/>
            <person name="Arendt D."/>
            <person name="Savage R."/>
            <person name="Osoegawa K."/>
            <person name="de Jong P."/>
            <person name="Lindberg D.R."/>
            <person name="Seaver E.C."/>
            <person name="Weisblat D.A."/>
            <person name="Putnam N.H."/>
            <person name="Grigoriev I.V."/>
            <person name="Rokhsar D.S."/>
        </authorList>
    </citation>
    <scope>NUCLEOTIDE SEQUENCE</scope>
</reference>
<evidence type="ECO:0000256" key="1">
    <source>
        <dbReference type="ARBA" id="ARBA00029569"/>
    </source>
</evidence>
<dbReference type="eggNOG" id="ENOG502RXZG">
    <property type="taxonomic scope" value="Eukaryota"/>
</dbReference>
<protein>
    <recommendedName>
        <fullName evidence="1">Rotamase</fullName>
    </recommendedName>
</protein>
<dbReference type="PANTHER" id="PTHR46512">
    <property type="entry name" value="PEPTIDYLPROLYL ISOMERASE"/>
    <property type="match status" value="1"/>
</dbReference>